<accession>A0A9Q0GTL9</accession>
<evidence type="ECO:0000256" key="1">
    <source>
        <dbReference type="SAM" id="MobiDB-lite"/>
    </source>
</evidence>
<feature type="region of interest" description="Disordered" evidence="1">
    <location>
        <begin position="126"/>
        <end position="147"/>
    </location>
</feature>
<protein>
    <submittedName>
        <fullName evidence="2">Uncharacterized protein</fullName>
    </submittedName>
</protein>
<gene>
    <name evidence="2" type="ORF">NE237_029057</name>
</gene>
<evidence type="ECO:0000313" key="3">
    <source>
        <dbReference type="Proteomes" id="UP001141806"/>
    </source>
</evidence>
<dbReference type="EMBL" id="JAMYWD010000012">
    <property type="protein sequence ID" value="KAJ4952225.1"/>
    <property type="molecule type" value="Genomic_DNA"/>
</dbReference>
<organism evidence="2 3">
    <name type="scientific">Protea cynaroides</name>
    <dbReference type="NCBI Taxonomy" id="273540"/>
    <lineage>
        <taxon>Eukaryota</taxon>
        <taxon>Viridiplantae</taxon>
        <taxon>Streptophyta</taxon>
        <taxon>Embryophyta</taxon>
        <taxon>Tracheophyta</taxon>
        <taxon>Spermatophyta</taxon>
        <taxon>Magnoliopsida</taxon>
        <taxon>Proteales</taxon>
        <taxon>Proteaceae</taxon>
        <taxon>Protea</taxon>
    </lineage>
</organism>
<dbReference type="Proteomes" id="UP001141806">
    <property type="component" value="Unassembled WGS sequence"/>
</dbReference>
<name>A0A9Q0GTL9_9MAGN</name>
<evidence type="ECO:0000313" key="2">
    <source>
        <dbReference type="EMBL" id="KAJ4952225.1"/>
    </source>
</evidence>
<dbReference type="OrthoDB" id="693868at2759"/>
<dbReference type="PANTHER" id="PTHR34285:SF6">
    <property type="entry name" value="TRANSMEMBRANE PROTEIN"/>
    <property type="match status" value="1"/>
</dbReference>
<dbReference type="PANTHER" id="PTHR34285">
    <property type="entry name" value="OS08G0510800 PROTEIN"/>
    <property type="match status" value="1"/>
</dbReference>
<feature type="region of interest" description="Disordered" evidence="1">
    <location>
        <begin position="214"/>
        <end position="233"/>
    </location>
</feature>
<dbReference type="AlphaFoldDB" id="A0A9Q0GTL9"/>
<proteinExistence type="predicted"/>
<keyword evidence="3" id="KW-1185">Reference proteome</keyword>
<comment type="caution">
    <text evidence="2">The sequence shown here is derived from an EMBL/GenBank/DDBJ whole genome shotgun (WGS) entry which is preliminary data.</text>
</comment>
<feature type="region of interest" description="Disordered" evidence="1">
    <location>
        <begin position="281"/>
        <end position="329"/>
    </location>
</feature>
<sequence length="329" mass="36188">MKASVTIREEQQHKNPIFRAKIPVSVFGLPFTSAITARDPTDLSFNLRTSSTSGPSLKLSYNPNTTNPFSISLKSGVGLFGSSNNSPLIMSANFNPLGNPNPTFCVQIKPQFGDFFLKKTALSASSSTSNDNDHSKESGSDPEGSFVWRDLSETHGSQDGVLSGVAVMAKTVLPVTKRAVVRFRWGVNFPSHSGGGYKKLPFLTVDKIGIERVEEEQKESKPKSSSCSDVGNLEMLPKSSSCSDVGNLEMLRGMCLWMNREVQVLQKENREMRNGLEEIRRTGVSLRNPHGESDNLGRRNPLTSPVETSSEFEKWRNKKNGNGEAGRRE</sequence>
<reference evidence="2" key="1">
    <citation type="journal article" date="2023" name="Plant J.">
        <title>The genome of the king protea, Protea cynaroides.</title>
        <authorList>
            <person name="Chang J."/>
            <person name="Duong T.A."/>
            <person name="Schoeman C."/>
            <person name="Ma X."/>
            <person name="Roodt D."/>
            <person name="Barker N."/>
            <person name="Li Z."/>
            <person name="Van de Peer Y."/>
            <person name="Mizrachi E."/>
        </authorList>
    </citation>
    <scope>NUCLEOTIDE SEQUENCE</scope>
    <source>
        <tissue evidence="2">Young leaves</tissue>
    </source>
</reference>